<evidence type="ECO:0000256" key="1">
    <source>
        <dbReference type="ARBA" id="ARBA00009080"/>
    </source>
</evidence>
<sequence>MSEQNVVAVLGAGIMANTVANTLAGKGFELRRYNRTTSAIEGPAIVCASPAQAAEDATAIWSFVHDDAASRAVWFGSEGALTAIDPRVVVIESSTLSVEYADHWIRAAGSLGARPVLAPVTGSRPAAAHATLVAFAAGAPDALDAADPLLRLVTGDVIRVGSAVEAAGVKLVNNALAATILTGLAEALTAAAALGLDRDQLTQVWRQYGWAAPAANAYSAAMLSGEHELTDCSLKVIAKDLAYTLAGLNAATPPVLAAVADRFQQAVAANLGNLEMSAIIETYKALS</sequence>
<keyword evidence="2 7" id="KW-0560">Oxidoreductase</keyword>
<dbReference type="Pfam" id="PF03446">
    <property type="entry name" value="NAD_binding_2"/>
    <property type="match status" value="1"/>
</dbReference>
<feature type="domain" description="3-hydroxyisobutyrate dehydrogenase-like NAD-binding" evidence="6">
    <location>
        <begin position="168"/>
        <end position="282"/>
    </location>
</feature>
<dbReference type="EC" id="1.1.1.291" evidence="7"/>
<dbReference type="InterPro" id="IPR036291">
    <property type="entry name" value="NAD(P)-bd_dom_sf"/>
</dbReference>
<evidence type="ECO:0000259" key="6">
    <source>
        <dbReference type="Pfam" id="PF14833"/>
    </source>
</evidence>
<dbReference type="Pfam" id="PF14833">
    <property type="entry name" value="NAD_binding_11"/>
    <property type="match status" value="1"/>
</dbReference>
<dbReference type="Gene3D" id="3.40.50.720">
    <property type="entry name" value="NAD(P)-binding Rossmann-like Domain"/>
    <property type="match status" value="1"/>
</dbReference>
<dbReference type="InterPro" id="IPR051265">
    <property type="entry name" value="HIBADH-related_NP60_sf"/>
</dbReference>
<dbReference type="Gene3D" id="1.10.1040.10">
    <property type="entry name" value="N-(1-d-carboxylethyl)-l-norvaline Dehydrogenase, domain 2"/>
    <property type="match status" value="1"/>
</dbReference>
<dbReference type="InterPro" id="IPR008927">
    <property type="entry name" value="6-PGluconate_DH-like_C_sf"/>
</dbReference>
<dbReference type="SUPFAM" id="SSF51735">
    <property type="entry name" value="NAD(P)-binding Rossmann-fold domains"/>
    <property type="match status" value="1"/>
</dbReference>
<dbReference type="EMBL" id="UGRU01000001">
    <property type="protein sequence ID" value="SUA47336.1"/>
    <property type="molecule type" value="Genomic_DNA"/>
</dbReference>
<keyword evidence="3" id="KW-0520">NAD</keyword>
<organism evidence="7 8">
    <name type="scientific">Nocardia africana</name>
    <dbReference type="NCBI Taxonomy" id="134964"/>
    <lineage>
        <taxon>Bacteria</taxon>
        <taxon>Bacillati</taxon>
        <taxon>Actinomycetota</taxon>
        <taxon>Actinomycetes</taxon>
        <taxon>Mycobacteriales</taxon>
        <taxon>Nocardiaceae</taxon>
        <taxon>Nocardia</taxon>
    </lineage>
</organism>
<evidence type="ECO:0000256" key="2">
    <source>
        <dbReference type="ARBA" id="ARBA00023002"/>
    </source>
</evidence>
<evidence type="ECO:0000313" key="8">
    <source>
        <dbReference type="Proteomes" id="UP000255082"/>
    </source>
</evidence>
<gene>
    <name evidence="7" type="primary">Hgd_2</name>
    <name evidence="7" type="ORF">NCTC13184_05877</name>
</gene>
<accession>A0A378X151</accession>
<evidence type="ECO:0000313" key="7">
    <source>
        <dbReference type="EMBL" id="SUA47336.1"/>
    </source>
</evidence>
<proteinExistence type="inferred from homology"/>
<dbReference type="GO" id="GO:0050661">
    <property type="term" value="F:NADP binding"/>
    <property type="evidence" value="ECO:0007669"/>
    <property type="project" value="InterPro"/>
</dbReference>
<dbReference type="GO" id="GO:0043718">
    <property type="term" value="F:2-hydroxymethylglutarate dehydrogenase activity"/>
    <property type="evidence" value="ECO:0007669"/>
    <property type="project" value="UniProtKB-EC"/>
</dbReference>
<dbReference type="PANTHER" id="PTHR43580:SF2">
    <property type="entry name" value="CYTOKINE-LIKE NUCLEAR FACTOR N-PAC"/>
    <property type="match status" value="1"/>
</dbReference>
<dbReference type="PANTHER" id="PTHR43580">
    <property type="entry name" value="OXIDOREDUCTASE GLYR1-RELATED"/>
    <property type="match status" value="1"/>
</dbReference>
<protein>
    <submittedName>
        <fullName evidence="7">2-(Hydroxymethyl)glutarate dehydrogenase</fullName>
        <ecNumber evidence="7">1.1.1.291</ecNumber>
    </submittedName>
</protein>
<evidence type="ECO:0000256" key="4">
    <source>
        <dbReference type="PIRSR" id="PIRSR000103-1"/>
    </source>
</evidence>
<dbReference type="InterPro" id="IPR029154">
    <property type="entry name" value="HIBADH-like_NADP-bd"/>
</dbReference>
<comment type="similarity">
    <text evidence="1">Belongs to the HIBADH-related family.</text>
</comment>
<dbReference type="AlphaFoldDB" id="A0A378X151"/>
<dbReference type="InterPro" id="IPR013328">
    <property type="entry name" value="6PGD_dom2"/>
</dbReference>
<dbReference type="Proteomes" id="UP000255082">
    <property type="component" value="Unassembled WGS sequence"/>
</dbReference>
<evidence type="ECO:0000259" key="5">
    <source>
        <dbReference type="Pfam" id="PF03446"/>
    </source>
</evidence>
<dbReference type="OrthoDB" id="3185659at2"/>
<dbReference type="SUPFAM" id="SSF48179">
    <property type="entry name" value="6-phosphogluconate dehydrogenase C-terminal domain-like"/>
    <property type="match status" value="1"/>
</dbReference>
<name>A0A378X151_9NOCA</name>
<dbReference type="GO" id="GO:0051287">
    <property type="term" value="F:NAD binding"/>
    <property type="evidence" value="ECO:0007669"/>
    <property type="project" value="InterPro"/>
</dbReference>
<dbReference type="PIRSF" id="PIRSF000103">
    <property type="entry name" value="HIBADH"/>
    <property type="match status" value="1"/>
</dbReference>
<dbReference type="InterPro" id="IPR006115">
    <property type="entry name" value="6PGDH_NADP-bd"/>
</dbReference>
<dbReference type="RefSeq" id="WP_062968829.1">
    <property type="nucleotide sequence ID" value="NZ_JAJFOE010000003.1"/>
</dbReference>
<dbReference type="InterPro" id="IPR015815">
    <property type="entry name" value="HIBADH-related"/>
</dbReference>
<evidence type="ECO:0000256" key="3">
    <source>
        <dbReference type="ARBA" id="ARBA00023027"/>
    </source>
</evidence>
<reference evidence="7 8" key="1">
    <citation type="submission" date="2018-06" db="EMBL/GenBank/DDBJ databases">
        <authorList>
            <consortium name="Pathogen Informatics"/>
            <person name="Doyle S."/>
        </authorList>
    </citation>
    <scope>NUCLEOTIDE SEQUENCE [LARGE SCALE GENOMIC DNA]</scope>
    <source>
        <strain evidence="7 8">NCTC13184</strain>
    </source>
</reference>
<feature type="active site" evidence="4">
    <location>
        <position position="170"/>
    </location>
</feature>
<feature type="domain" description="6-phosphogluconate dehydrogenase NADP-binding" evidence="5">
    <location>
        <begin position="7"/>
        <end position="158"/>
    </location>
</feature>